<keyword evidence="4 7" id="KW-0808">Transferase</keyword>
<dbReference type="InterPro" id="IPR051612">
    <property type="entry name" value="Teichoic_Acid_Biosynth"/>
</dbReference>
<dbReference type="GO" id="GO:0047355">
    <property type="term" value="F:CDP-glycerol glycerophosphotransferase activity"/>
    <property type="evidence" value="ECO:0007669"/>
    <property type="project" value="InterPro"/>
</dbReference>
<dbReference type="InterPro" id="IPR043149">
    <property type="entry name" value="TagF_N"/>
</dbReference>
<dbReference type="PANTHER" id="PTHR37316">
    <property type="entry name" value="TEICHOIC ACID GLYCEROL-PHOSPHATE PRIMASE"/>
    <property type="match status" value="1"/>
</dbReference>
<dbReference type="KEGG" id="tti:THITH_00255"/>
<evidence type="ECO:0000256" key="5">
    <source>
        <dbReference type="ARBA" id="ARBA00022944"/>
    </source>
</evidence>
<dbReference type="Gene3D" id="3.40.50.12580">
    <property type="match status" value="1"/>
</dbReference>
<reference evidence="7 8" key="1">
    <citation type="submission" date="2013-12" db="EMBL/GenBank/DDBJ databases">
        <authorList>
            <consortium name="DOE Joint Genome Institute"/>
            <person name="Muyzer G."/>
            <person name="Huntemann M."/>
            <person name="Han J."/>
            <person name="Chen A."/>
            <person name="Kyrpides N."/>
            <person name="Mavromatis K."/>
            <person name="Markowitz V."/>
            <person name="Palaniappan K."/>
            <person name="Ivanova N."/>
            <person name="Schaumberg A."/>
            <person name="Pati A."/>
            <person name="Liolios K."/>
            <person name="Nordberg H.P."/>
            <person name="Cantor M.N."/>
            <person name="Hua S.X."/>
            <person name="Woyke T."/>
        </authorList>
    </citation>
    <scope>NUCLEOTIDE SEQUENCE [LARGE SCALE GENOMIC DNA]</scope>
    <source>
        <strain evidence="7 8">ARh 1</strain>
    </source>
</reference>
<dbReference type="STRING" id="713585.THITH_00255"/>
<gene>
    <name evidence="7" type="ORF">THITH_00255</name>
</gene>
<protein>
    <submittedName>
        <fullName evidence="7">CDP-glycerol:glycerophosphate glycerophosphotransferase</fullName>
    </submittedName>
</protein>
<name>W0DIX8_9GAMM</name>
<evidence type="ECO:0000256" key="1">
    <source>
        <dbReference type="ARBA" id="ARBA00004202"/>
    </source>
</evidence>
<evidence type="ECO:0000256" key="6">
    <source>
        <dbReference type="ARBA" id="ARBA00023136"/>
    </source>
</evidence>
<comment type="subcellular location">
    <subcellularLocation>
        <location evidence="1">Cell membrane</location>
        <topology evidence="1">Peripheral membrane protein</topology>
    </subcellularLocation>
</comment>
<evidence type="ECO:0000256" key="2">
    <source>
        <dbReference type="ARBA" id="ARBA00010488"/>
    </source>
</evidence>
<dbReference type="InterPro" id="IPR043148">
    <property type="entry name" value="TagF_C"/>
</dbReference>
<dbReference type="Proteomes" id="UP000005289">
    <property type="component" value="Chromosome"/>
</dbReference>
<proteinExistence type="inferred from homology"/>
<dbReference type="GO" id="GO:0019350">
    <property type="term" value="P:teichoic acid biosynthetic process"/>
    <property type="evidence" value="ECO:0007669"/>
    <property type="project" value="UniProtKB-KW"/>
</dbReference>
<dbReference type="Gene3D" id="3.40.50.11820">
    <property type="match status" value="1"/>
</dbReference>
<keyword evidence="6" id="KW-0472">Membrane</keyword>
<sequence length="397" mass="44863">MKIDKTNPVHWLLLALFGLNVVAALVWRPFRRRNRPGPRTVVLYGHKLSGNLLAIYRHLRTGHRDEFRPVFLTMDPAYHRDLTMAGEDACLAAMPSCAKLLASAEAIISDHGLHALQPMLGRSDLKFFDVWHGIPFKGFDADDFRVQHRYDETWVASPLLSSLYTDRFGFDPARVKVTGYGRTDALVVPQESHQAIRNRLGLQHVAGRKLVLFAPTWKQDASNRSLFPFGIDGREFMEALAEVCQRNNASVLFRAHLNAKDPVPLPADGVFPLPFADYPDTEAILQLSDVLICDWSSIAFDFLLLDRPTLFLDVEPPFRKGFSLGPEYRFGPVVSDLPDLLRQLERSLADPEGYRSEYGARHEAIREQVYGSFADGRSAERCVQRLNRAFVTDGSSR</sequence>
<dbReference type="HOGENOM" id="CLU_707302_0_0_6"/>
<dbReference type="Pfam" id="PF04464">
    <property type="entry name" value="Glyphos_transf"/>
    <property type="match status" value="1"/>
</dbReference>
<accession>W0DIX8</accession>
<dbReference type="InterPro" id="IPR007554">
    <property type="entry name" value="Glycerophosphate_synth"/>
</dbReference>
<dbReference type="AlphaFoldDB" id="W0DIX8"/>
<keyword evidence="3" id="KW-1003">Cell membrane</keyword>
<dbReference type="EMBL" id="CP007029">
    <property type="protein sequence ID" value="AHE96958.1"/>
    <property type="molecule type" value="Genomic_DNA"/>
</dbReference>
<dbReference type="OrthoDB" id="9802649at2"/>
<evidence type="ECO:0000256" key="4">
    <source>
        <dbReference type="ARBA" id="ARBA00022679"/>
    </source>
</evidence>
<comment type="similarity">
    <text evidence="2">Belongs to the CDP-glycerol glycerophosphotransferase family.</text>
</comment>
<dbReference type="GO" id="GO:0005886">
    <property type="term" value="C:plasma membrane"/>
    <property type="evidence" value="ECO:0007669"/>
    <property type="project" value="UniProtKB-SubCell"/>
</dbReference>
<evidence type="ECO:0000256" key="3">
    <source>
        <dbReference type="ARBA" id="ARBA00022475"/>
    </source>
</evidence>
<dbReference type="PANTHER" id="PTHR37316:SF3">
    <property type="entry name" value="TEICHOIC ACID GLYCEROL-PHOSPHATE TRANSFERASE"/>
    <property type="match status" value="1"/>
</dbReference>
<keyword evidence="8" id="KW-1185">Reference proteome</keyword>
<dbReference type="SUPFAM" id="SSF53756">
    <property type="entry name" value="UDP-Glycosyltransferase/glycogen phosphorylase"/>
    <property type="match status" value="1"/>
</dbReference>
<organism evidence="7 8">
    <name type="scientific">Thioalkalivibrio paradoxus ARh 1</name>
    <dbReference type="NCBI Taxonomy" id="713585"/>
    <lineage>
        <taxon>Bacteria</taxon>
        <taxon>Pseudomonadati</taxon>
        <taxon>Pseudomonadota</taxon>
        <taxon>Gammaproteobacteria</taxon>
        <taxon>Chromatiales</taxon>
        <taxon>Ectothiorhodospiraceae</taxon>
        <taxon>Thioalkalivibrio</taxon>
    </lineage>
</organism>
<evidence type="ECO:0000313" key="8">
    <source>
        <dbReference type="Proteomes" id="UP000005289"/>
    </source>
</evidence>
<keyword evidence="5" id="KW-0777">Teichoic acid biosynthesis</keyword>
<dbReference type="RefSeq" id="WP_006746539.1">
    <property type="nucleotide sequence ID" value="NZ_CP007029.1"/>
</dbReference>
<evidence type="ECO:0000313" key="7">
    <source>
        <dbReference type="EMBL" id="AHE96958.1"/>
    </source>
</evidence>